<dbReference type="SUPFAM" id="SSF55729">
    <property type="entry name" value="Acyl-CoA N-acyltransferases (Nat)"/>
    <property type="match status" value="1"/>
</dbReference>
<evidence type="ECO:0000256" key="3">
    <source>
        <dbReference type="ARBA" id="ARBA00022679"/>
    </source>
</evidence>
<evidence type="ECO:0000259" key="5">
    <source>
        <dbReference type="Pfam" id="PF04376"/>
    </source>
</evidence>
<dbReference type="Pfam" id="PF04377">
    <property type="entry name" value="ATE_C"/>
    <property type="match status" value="1"/>
</dbReference>
<evidence type="ECO:0000313" key="7">
    <source>
        <dbReference type="EMBL" id="KXN73814.1"/>
    </source>
</evidence>
<dbReference type="GO" id="GO:0004057">
    <property type="term" value="F:arginyl-tRNA--protein transferase activity"/>
    <property type="evidence" value="ECO:0007669"/>
    <property type="project" value="UniProtKB-EC"/>
</dbReference>
<dbReference type="PANTHER" id="PTHR21367">
    <property type="entry name" value="ARGININE-TRNA-PROTEIN TRANSFERASE 1"/>
    <property type="match status" value="1"/>
</dbReference>
<sequence>MDLGYRRSGTVLYRSSLLETCCPPYAIRLDSTNFICSKSQKKVIKKVFNFLVPNIEERQKIRKSYPDNPTTIEELLLPIDNIEDLKIELSPSEYNEESFELYKSYQMSIHKDKEEDVKPDGFKRFLCNSPIEIESVPSLVTGGYGSFHQKYYYKGELIALSVLDILPESVSSVYFMYSPEYEKLSLGTFSALKEIQLTLQLQKQLPKLKYYYMGLYIHNCPKMKYKAEYHPSYLLDPSSLSWVSFSECEDKLDEAVKSKELYTPLISNSPQPLPHPFEWCAKHPGFVNIESIDKSHLYDLKIQMPTLDERKNRVLKVFPGEFIIKYFEEDNDFINHFKEAFAALGPELAYDIVLSC</sequence>
<dbReference type="AlphaFoldDB" id="A0A137PFP3"/>
<dbReference type="InterPro" id="IPR030700">
    <property type="entry name" value="N-end_Aminoacyl_Trfase"/>
</dbReference>
<evidence type="ECO:0000259" key="6">
    <source>
        <dbReference type="Pfam" id="PF04377"/>
    </source>
</evidence>
<accession>A0A137PFP3</accession>
<proteinExistence type="inferred from homology"/>
<name>A0A137PFP3_CONC2</name>
<organism evidence="7 8">
    <name type="scientific">Conidiobolus coronatus (strain ATCC 28846 / CBS 209.66 / NRRL 28638)</name>
    <name type="common">Delacroixia coronata</name>
    <dbReference type="NCBI Taxonomy" id="796925"/>
    <lineage>
        <taxon>Eukaryota</taxon>
        <taxon>Fungi</taxon>
        <taxon>Fungi incertae sedis</taxon>
        <taxon>Zoopagomycota</taxon>
        <taxon>Entomophthoromycotina</taxon>
        <taxon>Entomophthoromycetes</taxon>
        <taxon>Entomophthorales</taxon>
        <taxon>Ancylistaceae</taxon>
        <taxon>Conidiobolus</taxon>
    </lineage>
</organism>
<dbReference type="EMBL" id="KQ964431">
    <property type="protein sequence ID" value="KXN73814.1"/>
    <property type="molecule type" value="Genomic_DNA"/>
</dbReference>
<dbReference type="PANTHER" id="PTHR21367:SF1">
    <property type="entry name" value="ARGINYL-TRNA--PROTEIN TRANSFERASE 1"/>
    <property type="match status" value="1"/>
</dbReference>
<dbReference type="InterPro" id="IPR007472">
    <property type="entry name" value="N-end_Aminoacyl_Trfase_C"/>
</dbReference>
<protein>
    <recommendedName>
        <fullName evidence="2">arginyltransferase</fullName>
        <ecNumber evidence="2">2.3.2.8</ecNumber>
    </recommendedName>
</protein>
<reference evidence="7 8" key="1">
    <citation type="journal article" date="2015" name="Genome Biol. Evol.">
        <title>Phylogenomic analyses indicate that early fungi evolved digesting cell walls of algal ancestors of land plants.</title>
        <authorList>
            <person name="Chang Y."/>
            <person name="Wang S."/>
            <person name="Sekimoto S."/>
            <person name="Aerts A.L."/>
            <person name="Choi C."/>
            <person name="Clum A."/>
            <person name="LaButti K.M."/>
            <person name="Lindquist E.A."/>
            <person name="Yee Ngan C."/>
            <person name="Ohm R.A."/>
            <person name="Salamov A.A."/>
            <person name="Grigoriev I.V."/>
            <person name="Spatafora J.W."/>
            <person name="Berbee M.L."/>
        </authorList>
    </citation>
    <scope>NUCLEOTIDE SEQUENCE [LARGE SCALE GENOMIC DNA]</scope>
    <source>
        <strain evidence="7 8">NRRL 28638</strain>
    </source>
</reference>
<dbReference type="GO" id="GO:0005737">
    <property type="term" value="C:cytoplasm"/>
    <property type="evidence" value="ECO:0007669"/>
    <property type="project" value="TreeGrafter"/>
</dbReference>
<evidence type="ECO:0000313" key="8">
    <source>
        <dbReference type="Proteomes" id="UP000070444"/>
    </source>
</evidence>
<dbReference type="Proteomes" id="UP000070444">
    <property type="component" value="Unassembled WGS sequence"/>
</dbReference>
<dbReference type="InterPro" id="IPR016181">
    <property type="entry name" value="Acyl_CoA_acyltransferase"/>
</dbReference>
<evidence type="ECO:0000256" key="2">
    <source>
        <dbReference type="ARBA" id="ARBA00012025"/>
    </source>
</evidence>
<keyword evidence="3" id="KW-0808">Transferase</keyword>
<comment type="similarity">
    <text evidence="1">Belongs to the R-transferase family.</text>
</comment>
<feature type="domain" description="N-end aminoacyl transferase N-terminal" evidence="5">
    <location>
        <begin position="1"/>
        <end position="42"/>
    </location>
</feature>
<feature type="domain" description="N-end rule aminoacyl transferase C-terminal" evidence="6">
    <location>
        <begin position="97"/>
        <end position="236"/>
    </location>
</feature>
<evidence type="ECO:0000256" key="1">
    <source>
        <dbReference type="ARBA" id="ARBA00009991"/>
    </source>
</evidence>
<evidence type="ECO:0000256" key="4">
    <source>
        <dbReference type="ARBA" id="ARBA00023315"/>
    </source>
</evidence>
<gene>
    <name evidence="7" type="ORF">CONCODRAFT_77190</name>
</gene>
<dbReference type="EC" id="2.3.2.8" evidence="2"/>
<dbReference type="STRING" id="796925.A0A137PFP3"/>
<dbReference type="OrthoDB" id="74183at2759"/>
<dbReference type="Pfam" id="PF04376">
    <property type="entry name" value="ATE_N"/>
    <property type="match status" value="1"/>
</dbReference>
<keyword evidence="8" id="KW-1185">Reference proteome</keyword>
<keyword evidence="4" id="KW-0012">Acyltransferase</keyword>
<dbReference type="InterPro" id="IPR007471">
    <property type="entry name" value="N-end_Aminoacyl_Trfase_N"/>
</dbReference>